<keyword evidence="6 9" id="KW-0472">Membrane</keyword>
<feature type="transmembrane region" description="Helical" evidence="9">
    <location>
        <begin position="205"/>
        <end position="229"/>
    </location>
</feature>
<dbReference type="InterPro" id="IPR003691">
    <property type="entry name" value="FluC"/>
</dbReference>
<comment type="subcellular location">
    <subcellularLocation>
        <location evidence="2">Cell membrane</location>
        <topology evidence="2">Multi-pass membrane protein</topology>
    </subcellularLocation>
</comment>
<evidence type="ECO:0000313" key="10">
    <source>
        <dbReference type="EMBL" id="KAL0489321.1"/>
    </source>
</evidence>
<keyword evidence="4 9" id="KW-0812">Transmembrane</keyword>
<keyword evidence="3" id="KW-1003">Cell membrane</keyword>
<comment type="caution">
    <text evidence="10">The sequence shown here is derived from an EMBL/GenBank/DDBJ whole genome shotgun (WGS) entry which is preliminary data.</text>
</comment>
<gene>
    <name evidence="10" type="ORF">AKO1_010627</name>
</gene>
<name>A0AAW2ZKS3_9EUKA</name>
<evidence type="ECO:0000256" key="5">
    <source>
        <dbReference type="ARBA" id="ARBA00022989"/>
    </source>
</evidence>
<reference evidence="10 11" key="1">
    <citation type="submission" date="2024-03" db="EMBL/GenBank/DDBJ databases">
        <title>The Acrasis kona genome and developmental transcriptomes reveal deep origins of eukaryotic multicellular pathways.</title>
        <authorList>
            <person name="Sheikh S."/>
            <person name="Fu C.-J."/>
            <person name="Brown M.W."/>
            <person name="Baldauf S.L."/>
        </authorList>
    </citation>
    <scope>NUCLEOTIDE SEQUENCE [LARGE SCALE GENOMIC DNA]</scope>
    <source>
        <strain evidence="10 11">ATCC MYA-3509</strain>
    </source>
</reference>
<feature type="transmembrane region" description="Helical" evidence="9">
    <location>
        <begin position="235"/>
        <end position="255"/>
    </location>
</feature>
<evidence type="ECO:0000256" key="6">
    <source>
        <dbReference type="ARBA" id="ARBA00023136"/>
    </source>
</evidence>
<proteinExistence type="inferred from homology"/>
<feature type="transmembrane region" description="Helical" evidence="9">
    <location>
        <begin position="113"/>
        <end position="131"/>
    </location>
</feature>
<dbReference type="EMBL" id="JAOPGA020001547">
    <property type="protein sequence ID" value="KAL0489321.1"/>
    <property type="molecule type" value="Genomic_DNA"/>
</dbReference>
<keyword evidence="5 9" id="KW-1133">Transmembrane helix</keyword>
<keyword evidence="11" id="KW-1185">Reference proteome</keyword>
<feature type="transmembrane region" description="Helical" evidence="9">
    <location>
        <begin position="29"/>
        <end position="51"/>
    </location>
</feature>
<sequence length="365" mass="41219">MQTVENGGNEDPGHVNHTTSVPKSHVNKYWTVLIELMVDINYLILFSYAGYATRYGFEIVFSTPQGIGYTCMYFSLFTDFYANAFGCFVMGLFDEVNTILLVPNKHHRLSNLVTVGVMLGYCGCTTTFSSWQYDSMFALIHGQVGTFFLREVLGWCVSYYASVIGHDMTTLIIAPIHDAIIKIKLKRNKVNTQDNKNKTLFFKTLWIFIMFLFFCFNVILTLLWIALLSSPLSQALRLVSASLLFSPFGCILRYGFSKLNTRLKPKIPVFTLVSNLIATIMIGFFRVTDQRYSSVNGVEGLNIFFLSISSGFCGCLSTVSTLVEEIKNKLSDVKQKYSYMLITFLIPNLALLAIVGGFVWTDQQT</sequence>
<comment type="catalytic activity">
    <reaction evidence="8">
        <text>fluoride(in) = fluoride(out)</text>
        <dbReference type="Rhea" id="RHEA:76159"/>
        <dbReference type="ChEBI" id="CHEBI:17051"/>
    </reaction>
    <physiologicalReaction direction="left-to-right" evidence="8">
        <dbReference type="Rhea" id="RHEA:76160"/>
    </physiologicalReaction>
</comment>
<evidence type="ECO:0000256" key="2">
    <source>
        <dbReference type="ARBA" id="ARBA00004651"/>
    </source>
</evidence>
<organism evidence="10 11">
    <name type="scientific">Acrasis kona</name>
    <dbReference type="NCBI Taxonomy" id="1008807"/>
    <lineage>
        <taxon>Eukaryota</taxon>
        <taxon>Discoba</taxon>
        <taxon>Heterolobosea</taxon>
        <taxon>Tetramitia</taxon>
        <taxon>Eutetramitia</taxon>
        <taxon>Acrasidae</taxon>
        <taxon>Acrasis</taxon>
    </lineage>
</organism>
<dbReference type="Pfam" id="PF02537">
    <property type="entry name" value="CRCB"/>
    <property type="match status" value="2"/>
</dbReference>
<evidence type="ECO:0000256" key="4">
    <source>
        <dbReference type="ARBA" id="ARBA00022692"/>
    </source>
</evidence>
<evidence type="ECO:0000256" key="3">
    <source>
        <dbReference type="ARBA" id="ARBA00022475"/>
    </source>
</evidence>
<evidence type="ECO:0000313" key="11">
    <source>
        <dbReference type="Proteomes" id="UP001431209"/>
    </source>
</evidence>
<evidence type="ECO:0000256" key="9">
    <source>
        <dbReference type="SAM" id="Phobius"/>
    </source>
</evidence>
<protein>
    <submittedName>
        <fullName evidence="10">Uncharacterized protein</fullName>
    </submittedName>
</protein>
<evidence type="ECO:0000256" key="1">
    <source>
        <dbReference type="ARBA" id="ARBA00002598"/>
    </source>
</evidence>
<dbReference type="PANTHER" id="PTHR28259">
    <property type="entry name" value="FLUORIDE EXPORT PROTEIN 1-RELATED"/>
    <property type="match status" value="1"/>
</dbReference>
<comment type="function">
    <text evidence="1">Fluoride channel required for the rapid expulsion of cytoplasmic fluoride.</text>
</comment>
<feature type="transmembrane region" description="Helical" evidence="9">
    <location>
        <begin position="300"/>
        <end position="319"/>
    </location>
</feature>
<dbReference type="PANTHER" id="PTHR28259:SF1">
    <property type="entry name" value="FLUORIDE EXPORT PROTEIN 1-RELATED"/>
    <property type="match status" value="1"/>
</dbReference>
<evidence type="ECO:0000256" key="7">
    <source>
        <dbReference type="ARBA" id="ARBA00035120"/>
    </source>
</evidence>
<dbReference type="AlphaFoldDB" id="A0AAW2ZKS3"/>
<feature type="transmembrane region" description="Helical" evidence="9">
    <location>
        <begin position="267"/>
        <end position="288"/>
    </location>
</feature>
<accession>A0AAW2ZKS3</accession>
<feature type="transmembrane region" description="Helical" evidence="9">
    <location>
        <begin position="72"/>
        <end position="93"/>
    </location>
</feature>
<comment type="similarity">
    <text evidence="7">Belongs to the fluoride channel Fluc/FEX (TC 1.A.43) family.</text>
</comment>
<dbReference type="GO" id="GO:1903425">
    <property type="term" value="F:fluoride transmembrane transporter activity"/>
    <property type="evidence" value="ECO:0007669"/>
    <property type="project" value="TreeGrafter"/>
</dbReference>
<dbReference type="GO" id="GO:0005886">
    <property type="term" value="C:plasma membrane"/>
    <property type="evidence" value="ECO:0007669"/>
    <property type="project" value="UniProtKB-SubCell"/>
</dbReference>
<feature type="transmembrane region" description="Helical" evidence="9">
    <location>
        <begin position="339"/>
        <end position="360"/>
    </location>
</feature>
<evidence type="ECO:0000256" key="8">
    <source>
        <dbReference type="ARBA" id="ARBA00035585"/>
    </source>
</evidence>
<dbReference type="Proteomes" id="UP001431209">
    <property type="component" value="Unassembled WGS sequence"/>
</dbReference>